<reference evidence="1 2" key="1">
    <citation type="journal article" date="2019" name="Nat. Ecol. Evol.">
        <title>Megaphylogeny resolves global patterns of mushroom evolution.</title>
        <authorList>
            <person name="Varga T."/>
            <person name="Krizsan K."/>
            <person name="Foldi C."/>
            <person name="Dima B."/>
            <person name="Sanchez-Garcia M."/>
            <person name="Sanchez-Ramirez S."/>
            <person name="Szollosi G.J."/>
            <person name="Szarkandi J.G."/>
            <person name="Papp V."/>
            <person name="Albert L."/>
            <person name="Andreopoulos W."/>
            <person name="Angelini C."/>
            <person name="Antonin V."/>
            <person name="Barry K.W."/>
            <person name="Bougher N.L."/>
            <person name="Buchanan P."/>
            <person name="Buyck B."/>
            <person name="Bense V."/>
            <person name="Catcheside P."/>
            <person name="Chovatia M."/>
            <person name="Cooper J."/>
            <person name="Damon W."/>
            <person name="Desjardin D."/>
            <person name="Finy P."/>
            <person name="Geml J."/>
            <person name="Haridas S."/>
            <person name="Hughes K."/>
            <person name="Justo A."/>
            <person name="Karasinski D."/>
            <person name="Kautmanova I."/>
            <person name="Kiss B."/>
            <person name="Kocsube S."/>
            <person name="Kotiranta H."/>
            <person name="LaButti K.M."/>
            <person name="Lechner B.E."/>
            <person name="Liimatainen K."/>
            <person name="Lipzen A."/>
            <person name="Lukacs Z."/>
            <person name="Mihaltcheva S."/>
            <person name="Morgado L.N."/>
            <person name="Niskanen T."/>
            <person name="Noordeloos M.E."/>
            <person name="Ohm R.A."/>
            <person name="Ortiz-Santana B."/>
            <person name="Ovrebo C."/>
            <person name="Racz N."/>
            <person name="Riley R."/>
            <person name="Savchenko A."/>
            <person name="Shiryaev A."/>
            <person name="Soop K."/>
            <person name="Spirin V."/>
            <person name="Szebenyi C."/>
            <person name="Tomsovsky M."/>
            <person name="Tulloss R.E."/>
            <person name="Uehling J."/>
            <person name="Grigoriev I.V."/>
            <person name="Vagvolgyi C."/>
            <person name="Papp T."/>
            <person name="Martin F.M."/>
            <person name="Miettinen O."/>
            <person name="Hibbett D.S."/>
            <person name="Nagy L.G."/>
        </authorList>
    </citation>
    <scope>NUCLEOTIDE SEQUENCE [LARGE SCALE GENOMIC DNA]</scope>
    <source>
        <strain evidence="1 2">NL-1719</strain>
    </source>
</reference>
<keyword evidence="2" id="KW-1185">Reference proteome</keyword>
<evidence type="ECO:0000313" key="1">
    <source>
        <dbReference type="EMBL" id="TFK58409.1"/>
    </source>
</evidence>
<protein>
    <submittedName>
        <fullName evidence="1">Uncharacterized protein</fullName>
    </submittedName>
</protein>
<evidence type="ECO:0000313" key="2">
    <source>
        <dbReference type="Proteomes" id="UP000308600"/>
    </source>
</evidence>
<dbReference type="EMBL" id="ML209384">
    <property type="protein sequence ID" value="TFK58409.1"/>
    <property type="molecule type" value="Genomic_DNA"/>
</dbReference>
<name>A0ACD2ZZ54_9AGAR</name>
<feature type="non-terminal residue" evidence="1">
    <location>
        <position position="124"/>
    </location>
</feature>
<gene>
    <name evidence="1" type="ORF">BDN72DRAFT_739355</name>
</gene>
<accession>A0ACD2ZZ54</accession>
<proteinExistence type="predicted"/>
<dbReference type="Proteomes" id="UP000308600">
    <property type="component" value="Unassembled WGS sequence"/>
</dbReference>
<sequence length="124" mass="13629">LNIDQRRAYDIVQDHLERYLAKAEHNQLLMFVYGEGGTGKSRLIHEIAQLFAEKDTPSLLAKTATTGVASGLIDGTTVHSWVAMPIIILPTPGQASMSTSYSQKKRSNTMTSAAYLIIDEVSMM</sequence>
<organism evidence="1 2">
    <name type="scientific">Pluteus cervinus</name>
    <dbReference type="NCBI Taxonomy" id="181527"/>
    <lineage>
        <taxon>Eukaryota</taxon>
        <taxon>Fungi</taxon>
        <taxon>Dikarya</taxon>
        <taxon>Basidiomycota</taxon>
        <taxon>Agaricomycotina</taxon>
        <taxon>Agaricomycetes</taxon>
        <taxon>Agaricomycetidae</taxon>
        <taxon>Agaricales</taxon>
        <taxon>Pluteineae</taxon>
        <taxon>Pluteaceae</taxon>
        <taxon>Pluteus</taxon>
    </lineage>
</organism>
<feature type="non-terminal residue" evidence="1">
    <location>
        <position position="1"/>
    </location>
</feature>